<organism evidence="9 10">
    <name type="scientific">Clostridium butyricum</name>
    <dbReference type="NCBI Taxonomy" id="1492"/>
    <lineage>
        <taxon>Bacteria</taxon>
        <taxon>Bacillati</taxon>
        <taxon>Bacillota</taxon>
        <taxon>Clostridia</taxon>
        <taxon>Eubacteriales</taxon>
        <taxon>Clostridiaceae</taxon>
        <taxon>Clostridium</taxon>
    </lineage>
</organism>
<dbReference type="EMBL" id="BKBC01000001">
    <property type="protein sequence ID" value="GEQ19507.1"/>
    <property type="molecule type" value="Genomic_DNA"/>
</dbReference>
<sequence length="356" mass="39035">MKKNIKRIIAAIAMSIMMISCVGCGSSSTSADGKSKEVNLICWSEYLPDDVIESFEKEYGVNINMTTFSAPDEMLAKLQSSAEGTYDMIIGPVKDVPALKSEGIIDKLDTGKIENYKNIDPSYLGNINDPNNEYSIPYLSASVVIAVNTDVIKDNITSYEDLLNPKYKDSMVIIEDSRAVTAMALLAKGYDVNDCSDEALNAAGEYLTALKPNIHAFNGDSPKTLLINGECSLGLVYGAECALAQEENPAIKGIYPKEGPYFDSDVMMETKGGKNSENAELLMNYILDAKVSAEISKAFPYINPNKAAKEYLDEDYLNNEIKNVPKEQLDKAKPLKDLGDNSSKIVDLWTKFKGNK</sequence>
<evidence type="ECO:0000256" key="1">
    <source>
        <dbReference type="ARBA" id="ARBA00004418"/>
    </source>
</evidence>
<gene>
    <name evidence="9" type="ORF">AWN73_03485</name>
    <name evidence="7" type="ORF">CBU02nite_00130</name>
    <name evidence="8" type="ORF">GND98_009515</name>
</gene>
<dbReference type="Pfam" id="PF13416">
    <property type="entry name" value="SBP_bac_8"/>
    <property type="match status" value="1"/>
</dbReference>
<feature type="binding site" evidence="5">
    <location>
        <position position="45"/>
    </location>
    <ligand>
        <name>spermidine</name>
        <dbReference type="ChEBI" id="CHEBI:57834"/>
    </ligand>
</feature>
<dbReference type="InterPro" id="IPR006059">
    <property type="entry name" value="SBP"/>
</dbReference>
<evidence type="ECO:0000313" key="7">
    <source>
        <dbReference type="EMBL" id="GEQ19507.1"/>
    </source>
</evidence>
<feature type="signal peptide" evidence="6">
    <location>
        <begin position="1"/>
        <end position="22"/>
    </location>
</feature>
<dbReference type="SUPFAM" id="SSF53850">
    <property type="entry name" value="Periplasmic binding protein-like II"/>
    <property type="match status" value="1"/>
</dbReference>
<keyword evidence="4" id="KW-0574">Periplasm</keyword>
<evidence type="ECO:0000313" key="10">
    <source>
        <dbReference type="Proteomes" id="UP000238081"/>
    </source>
</evidence>
<dbReference type="GO" id="GO:0015846">
    <property type="term" value="P:polyamine transport"/>
    <property type="evidence" value="ECO:0007669"/>
    <property type="project" value="InterPro"/>
</dbReference>
<proteinExistence type="predicted"/>
<comment type="subcellular location">
    <subcellularLocation>
        <location evidence="1">Periplasm</location>
    </subcellularLocation>
</comment>
<dbReference type="Proteomes" id="UP000238081">
    <property type="component" value="Unassembled WGS sequence"/>
</dbReference>
<feature type="chain" id="PRO_5044070658" evidence="6">
    <location>
        <begin position="23"/>
        <end position="356"/>
    </location>
</feature>
<comment type="caution">
    <text evidence="9">The sequence shown here is derived from an EMBL/GenBank/DDBJ whole genome shotgun (WGS) entry which is preliminary data.</text>
</comment>
<reference evidence="7 11" key="2">
    <citation type="submission" date="2019-07" db="EMBL/GenBank/DDBJ databases">
        <title>Whole genome shotgun sequence of Clostridium butyricum NBRC 3858.</title>
        <authorList>
            <person name="Hosoyama A."/>
            <person name="Uohara A."/>
            <person name="Ohji S."/>
            <person name="Ichikawa N."/>
        </authorList>
    </citation>
    <scope>NUCLEOTIDE SEQUENCE [LARGE SCALE GENOMIC DNA]</scope>
    <source>
        <strain evidence="7 11">NBRC 3858</strain>
    </source>
</reference>
<dbReference type="GO" id="GO:0042597">
    <property type="term" value="C:periplasmic space"/>
    <property type="evidence" value="ECO:0007669"/>
    <property type="project" value="UniProtKB-SubCell"/>
</dbReference>
<evidence type="ECO:0000313" key="11">
    <source>
        <dbReference type="Proteomes" id="UP000321089"/>
    </source>
</evidence>
<reference evidence="9 10" key="1">
    <citation type="submission" date="2016-01" db="EMBL/GenBank/DDBJ databases">
        <title>Characterization of the Clostridium difficile lineages that are prevalent in Hong Kong and China.</title>
        <authorList>
            <person name="Kwok J.S.-L."/>
            <person name="Lam W.-Y."/>
            <person name="Ip M."/>
            <person name="Chan T.-F."/>
            <person name="Hawkey P.M."/>
            <person name="Tsui S.K.-W."/>
        </authorList>
    </citation>
    <scope>NUCLEOTIDE SEQUENCE [LARGE SCALE GENOMIC DNA]</scope>
    <source>
        <strain evidence="9 10">300064</strain>
    </source>
</reference>
<evidence type="ECO:0000256" key="3">
    <source>
        <dbReference type="ARBA" id="ARBA00022729"/>
    </source>
</evidence>
<evidence type="ECO:0000313" key="9">
    <source>
        <dbReference type="EMBL" id="PPV13609.1"/>
    </source>
</evidence>
<name>A0A2S7F8N9_CLOBU</name>
<dbReference type="EMBL" id="WOFV02000025">
    <property type="protein sequence ID" value="NAS18104.1"/>
    <property type="molecule type" value="Genomic_DNA"/>
</dbReference>
<reference evidence="8 12" key="3">
    <citation type="submission" date="2020-01" db="EMBL/GenBank/DDBJ databases">
        <title>Genome sequence of a 1,3-propanediol producer, Clostridium butyricum S3.</title>
        <authorList>
            <person name="Zhou J."/>
        </authorList>
    </citation>
    <scope>NUCLEOTIDE SEQUENCE [LARGE SCALE GENOMIC DNA]</scope>
    <source>
        <strain evidence="8 12">S3</strain>
    </source>
</reference>
<evidence type="ECO:0000256" key="4">
    <source>
        <dbReference type="ARBA" id="ARBA00022764"/>
    </source>
</evidence>
<dbReference type="PANTHER" id="PTHR30222:SF17">
    <property type="entry name" value="SPERMIDINE_PUTRESCINE-BINDING PERIPLASMIC PROTEIN"/>
    <property type="match status" value="1"/>
</dbReference>
<evidence type="ECO:0000313" key="8">
    <source>
        <dbReference type="EMBL" id="NAS18104.1"/>
    </source>
</evidence>
<dbReference type="PROSITE" id="PS51257">
    <property type="entry name" value="PROKAR_LIPOPROTEIN"/>
    <property type="match status" value="1"/>
</dbReference>
<evidence type="ECO:0000256" key="2">
    <source>
        <dbReference type="ARBA" id="ARBA00022448"/>
    </source>
</evidence>
<evidence type="ECO:0000256" key="6">
    <source>
        <dbReference type="SAM" id="SignalP"/>
    </source>
</evidence>
<dbReference type="PIRSF" id="PIRSF019574">
    <property type="entry name" value="Periplasmic_polyamine_BP"/>
    <property type="match status" value="1"/>
</dbReference>
<keyword evidence="3 6" id="KW-0732">Signal</keyword>
<evidence type="ECO:0000256" key="5">
    <source>
        <dbReference type="PIRSR" id="PIRSR019574-1"/>
    </source>
</evidence>
<dbReference type="GO" id="GO:0019808">
    <property type="term" value="F:polyamine binding"/>
    <property type="evidence" value="ECO:0007669"/>
    <property type="project" value="InterPro"/>
</dbReference>
<keyword evidence="2" id="KW-0813">Transport</keyword>
<evidence type="ECO:0000313" key="12">
    <source>
        <dbReference type="Proteomes" id="UP000474042"/>
    </source>
</evidence>
<dbReference type="PANTHER" id="PTHR30222">
    <property type="entry name" value="SPERMIDINE/PUTRESCINE-BINDING PERIPLASMIC PROTEIN"/>
    <property type="match status" value="1"/>
</dbReference>
<dbReference type="InterPro" id="IPR001188">
    <property type="entry name" value="Sperm_putr-bd"/>
</dbReference>
<dbReference type="EMBL" id="LRDH01000118">
    <property type="protein sequence ID" value="PPV13609.1"/>
    <property type="molecule type" value="Genomic_DNA"/>
</dbReference>
<dbReference type="PRINTS" id="PR00909">
    <property type="entry name" value="SPERMDNBNDNG"/>
</dbReference>
<dbReference type="Proteomes" id="UP000474042">
    <property type="component" value="Unassembled WGS sequence"/>
</dbReference>
<dbReference type="Proteomes" id="UP000321089">
    <property type="component" value="Unassembled WGS sequence"/>
</dbReference>
<protein>
    <submittedName>
        <fullName evidence="9">ABC transporter substrate-binding protein</fullName>
    </submittedName>
    <submittedName>
        <fullName evidence="8">Extracellular solute-binding protein</fullName>
    </submittedName>
</protein>
<accession>A0A2S7F8N9</accession>
<dbReference type="AlphaFoldDB" id="A0A2S7F8N9"/>
<dbReference type="CDD" id="cd13590">
    <property type="entry name" value="PBP2_PotD_PotF_like"/>
    <property type="match status" value="1"/>
</dbReference>
<dbReference type="RefSeq" id="WP_024038978.1">
    <property type="nucleotide sequence ID" value="NZ_BKBC01000001.1"/>
</dbReference>
<dbReference type="Gene3D" id="3.40.190.10">
    <property type="entry name" value="Periplasmic binding protein-like II"/>
    <property type="match status" value="2"/>
</dbReference>